<dbReference type="Gene3D" id="2.60.40.1220">
    <property type="match status" value="1"/>
</dbReference>
<dbReference type="EMBL" id="JBHTHX010003350">
    <property type="protein sequence ID" value="MFD0891636.1"/>
    <property type="molecule type" value="Genomic_DNA"/>
</dbReference>
<feature type="compositionally biased region" description="Low complexity" evidence="5">
    <location>
        <begin position="138"/>
        <end position="162"/>
    </location>
</feature>
<evidence type="ECO:0000256" key="4">
    <source>
        <dbReference type="ARBA" id="ARBA00023008"/>
    </source>
</evidence>
<feature type="region of interest" description="Disordered" evidence="5">
    <location>
        <begin position="124"/>
        <end position="162"/>
    </location>
</feature>
<organism evidence="7 8">
    <name type="scientific">Streptosporangium algeriense</name>
    <dbReference type="NCBI Taxonomy" id="1682748"/>
    <lineage>
        <taxon>Bacteria</taxon>
        <taxon>Bacillati</taxon>
        <taxon>Actinomycetota</taxon>
        <taxon>Actinomycetes</taxon>
        <taxon>Streptosporangiales</taxon>
        <taxon>Streptosporangiaceae</taxon>
        <taxon>Streptosporangium</taxon>
    </lineage>
</organism>
<sequence>MSFLTSSASPRRTVGTVLGAVVGCLLVLIGTASPASAHDRLKSSSPAANAKVTSPGTITLEFSSRMRFAKAVLTGPDDETIKLDVPDEGSTIRAKVPDQLAPGRYQIAWHVVSSDGHPISGQIPFTVIADPDSPSPSPTADSPSPSASTPASTAAAPATPSE</sequence>
<dbReference type="InterPro" id="IPR014756">
    <property type="entry name" value="Ig_E-set"/>
</dbReference>
<name>A0ABW3E9E3_9ACTN</name>
<evidence type="ECO:0000256" key="3">
    <source>
        <dbReference type="ARBA" id="ARBA00022729"/>
    </source>
</evidence>
<dbReference type="InterPro" id="IPR014755">
    <property type="entry name" value="Cu-Rt/internalin_Ig-like"/>
</dbReference>
<evidence type="ECO:0000256" key="1">
    <source>
        <dbReference type="ARBA" id="ARBA00004196"/>
    </source>
</evidence>
<evidence type="ECO:0000259" key="6">
    <source>
        <dbReference type="Pfam" id="PF04234"/>
    </source>
</evidence>
<evidence type="ECO:0000256" key="2">
    <source>
        <dbReference type="ARBA" id="ARBA00022723"/>
    </source>
</evidence>
<evidence type="ECO:0000313" key="8">
    <source>
        <dbReference type="Proteomes" id="UP001597024"/>
    </source>
</evidence>
<dbReference type="Proteomes" id="UP001597024">
    <property type="component" value="Unassembled WGS sequence"/>
</dbReference>
<evidence type="ECO:0000256" key="5">
    <source>
        <dbReference type="SAM" id="MobiDB-lite"/>
    </source>
</evidence>
<dbReference type="InterPro" id="IPR032694">
    <property type="entry name" value="CopC/D"/>
</dbReference>
<dbReference type="Pfam" id="PF04234">
    <property type="entry name" value="CopC"/>
    <property type="match status" value="1"/>
</dbReference>
<comment type="subcellular location">
    <subcellularLocation>
        <location evidence="1">Cell envelope</location>
    </subcellularLocation>
</comment>
<reference evidence="8" key="1">
    <citation type="journal article" date="2019" name="Int. J. Syst. Evol. Microbiol.">
        <title>The Global Catalogue of Microorganisms (GCM) 10K type strain sequencing project: providing services to taxonomists for standard genome sequencing and annotation.</title>
        <authorList>
            <consortium name="The Broad Institute Genomics Platform"/>
            <consortium name="The Broad Institute Genome Sequencing Center for Infectious Disease"/>
            <person name="Wu L."/>
            <person name="Ma J."/>
        </authorList>
    </citation>
    <scope>NUCLEOTIDE SEQUENCE [LARGE SCALE GENOMIC DNA]</scope>
    <source>
        <strain evidence="8">CCUG 62974</strain>
    </source>
</reference>
<keyword evidence="8" id="KW-1185">Reference proteome</keyword>
<dbReference type="PANTHER" id="PTHR34820">
    <property type="entry name" value="INNER MEMBRANE PROTEIN YEBZ"/>
    <property type="match status" value="1"/>
</dbReference>
<comment type="caution">
    <text evidence="7">The sequence shown here is derived from an EMBL/GenBank/DDBJ whole genome shotgun (WGS) entry which is preliminary data.</text>
</comment>
<dbReference type="SUPFAM" id="SSF81296">
    <property type="entry name" value="E set domains"/>
    <property type="match status" value="1"/>
</dbReference>
<dbReference type="PANTHER" id="PTHR34820:SF4">
    <property type="entry name" value="INNER MEMBRANE PROTEIN YEBZ"/>
    <property type="match status" value="1"/>
</dbReference>
<accession>A0ABW3E9E3</accession>
<gene>
    <name evidence="7" type="ORF">ACFQ08_44405</name>
</gene>
<dbReference type="InterPro" id="IPR007348">
    <property type="entry name" value="CopC_dom"/>
</dbReference>
<feature type="non-terminal residue" evidence="7">
    <location>
        <position position="162"/>
    </location>
</feature>
<feature type="domain" description="CopC" evidence="6">
    <location>
        <begin position="38"/>
        <end position="127"/>
    </location>
</feature>
<keyword evidence="3" id="KW-0732">Signal</keyword>
<evidence type="ECO:0000313" key="7">
    <source>
        <dbReference type="EMBL" id="MFD0891636.1"/>
    </source>
</evidence>
<proteinExistence type="predicted"/>
<keyword evidence="2" id="KW-0479">Metal-binding</keyword>
<protein>
    <submittedName>
        <fullName evidence="7">Copper resistance protein CopC</fullName>
    </submittedName>
</protein>
<keyword evidence="4" id="KW-0186">Copper</keyword>